<comment type="caution">
    <text evidence="1">The sequence shown here is derived from an EMBL/GenBank/DDBJ whole genome shotgun (WGS) entry which is preliminary data.</text>
</comment>
<sequence>MAKKNPPYSILENREFRGTQSRNLTRIVKTYQGHKLRIRIKRDSYDFQSFARIELWSETEGKWNFAHSIPHSQMACVKSSFEGKMEEDAAELLRMALLIVE</sequence>
<keyword evidence="2" id="KW-1185">Reference proteome</keyword>
<proteinExistence type="predicted"/>
<protein>
    <submittedName>
        <fullName evidence="1">Uncharacterized protein</fullName>
    </submittedName>
</protein>
<gene>
    <name evidence="1" type="ORF">B1R32_10113</name>
</gene>
<dbReference type="EMBL" id="NIGF01000001">
    <property type="protein sequence ID" value="PQV65276.1"/>
    <property type="molecule type" value="Genomic_DNA"/>
</dbReference>
<reference evidence="1 2" key="1">
    <citation type="journal article" date="2018" name="Syst. Appl. Microbiol.">
        <title>Abditibacterium utsteinense sp. nov., the first cultivated member of candidate phylum FBP, isolated from ice-free Antarctic soil samples.</title>
        <authorList>
            <person name="Tahon G."/>
            <person name="Tytgat B."/>
            <person name="Lebbe L."/>
            <person name="Carlier A."/>
            <person name="Willems A."/>
        </authorList>
    </citation>
    <scope>NUCLEOTIDE SEQUENCE [LARGE SCALE GENOMIC DNA]</scope>
    <source>
        <strain evidence="1 2">LMG 29911</strain>
    </source>
</reference>
<evidence type="ECO:0000313" key="1">
    <source>
        <dbReference type="EMBL" id="PQV65276.1"/>
    </source>
</evidence>
<name>A0A2S8SWU5_9BACT</name>
<dbReference type="RefSeq" id="WP_105482029.1">
    <property type="nucleotide sequence ID" value="NZ_NIGF01000001.1"/>
</dbReference>
<dbReference type="AlphaFoldDB" id="A0A2S8SWU5"/>
<dbReference type="Proteomes" id="UP000237684">
    <property type="component" value="Unassembled WGS sequence"/>
</dbReference>
<dbReference type="OrthoDB" id="3404114at2"/>
<accession>A0A2S8SWU5</accession>
<dbReference type="InParanoid" id="A0A2S8SWU5"/>
<evidence type="ECO:0000313" key="2">
    <source>
        <dbReference type="Proteomes" id="UP000237684"/>
    </source>
</evidence>
<organism evidence="1 2">
    <name type="scientific">Abditibacterium utsteinense</name>
    <dbReference type="NCBI Taxonomy" id="1960156"/>
    <lineage>
        <taxon>Bacteria</taxon>
        <taxon>Pseudomonadati</taxon>
        <taxon>Abditibacteriota</taxon>
        <taxon>Abditibacteriia</taxon>
        <taxon>Abditibacteriales</taxon>
        <taxon>Abditibacteriaceae</taxon>
        <taxon>Abditibacterium</taxon>
    </lineage>
</organism>